<keyword evidence="4" id="KW-1185">Reference proteome</keyword>
<dbReference type="PANTHER" id="PTHR34822:SF1">
    <property type="entry name" value="GRPB FAMILY PROTEIN"/>
    <property type="match status" value="1"/>
</dbReference>
<dbReference type="EMBL" id="PTIT01000005">
    <property type="protein sequence ID" value="PPK52459.1"/>
    <property type="molecule type" value="Genomic_DNA"/>
</dbReference>
<dbReference type="RefSeq" id="WP_104415382.1">
    <property type="nucleotide sequence ID" value="NZ_PTIT01000005.1"/>
</dbReference>
<keyword evidence="2" id="KW-0808">Transferase</keyword>
<comment type="caution">
    <text evidence="2">The sequence shown here is derived from an EMBL/GenBank/DDBJ whole genome shotgun (WGS) entry which is preliminary data.</text>
</comment>
<reference evidence="1 4" key="1">
    <citation type="submission" date="2018-02" db="EMBL/GenBank/DDBJ databases">
        <title>Deep subsurface shale carbon reservoir microbial communities from Ohio and West Virginia, USA.</title>
        <authorList>
            <person name="Wrighton K."/>
        </authorList>
    </citation>
    <scope>NUCLEOTIDE SEQUENCE [LARGE SCALE GENOMIC DNA]</scope>
    <source>
        <strain evidence="1 4">UTICA-S1B6</strain>
    </source>
</reference>
<evidence type="ECO:0000313" key="3">
    <source>
        <dbReference type="Proteomes" id="UP000239446"/>
    </source>
</evidence>
<evidence type="ECO:0000313" key="1">
    <source>
        <dbReference type="EMBL" id="PPK52459.1"/>
    </source>
</evidence>
<dbReference type="Proteomes" id="UP000239648">
    <property type="component" value="Unassembled WGS sequence"/>
</dbReference>
<dbReference type="SUPFAM" id="SSF81301">
    <property type="entry name" value="Nucleotidyltransferase"/>
    <property type="match status" value="1"/>
</dbReference>
<dbReference type="OrthoDB" id="9799092at2"/>
<dbReference type="PANTHER" id="PTHR34822">
    <property type="entry name" value="GRPB DOMAIN PROTEIN (AFU_ORTHOLOGUE AFUA_1G01530)"/>
    <property type="match status" value="1"/>
</dbReference>
<dbReference type="Gene3D" id="3.30.460.10">
    <property type="entry name" value="Beta Polymerase, domain 2"/>
    <property type="match status" value="1"/>
</dbReference>
<dbReference type="InterPro" id="IPR043519">
    <property type="entry name" value="NT_sf"/>
</dbReference>
<dbReference type="AlphaFoldDB" id="A0A2S6G886"/>
<evidence type="ECO:0000313" key="2">
    <source>
        <dbReference type="EMBL" id="PPK55431.1"/>
    </source>
</evidence>
<reference evidence="2 3" key="2">
    <citation type="submission" date="2018-02" db="EMBL/GenBank/DDBJ databases">
        <title>Subsurface microbial communities from deep shales in Ohio and West Virginia, USA.</title>
        <authorList>
            <person name="Wrighton K."/>
        </authorList>
    </citation>
    <scope>NUCLEOTIDE SEQUENCE [LARGE SCALE GENOMIC DNA]</scope>
    <source>
        <strain evidence="2 3">UTICA-S1B9</strain>
    </source>
</reference>
<dbReference type="STRING" id="930118.SAMN05216429_11238"/>
<dbReference type="Proteomes" id="UP000239446">
    <property type="component" value="Unassembled WGS sequence"/>
</dbReference>
<sequence length="173" mass="19781">MEILPYEIIKAEFKPWTETYLAVAQALIRFIETDEIEVMHFGSTSAKVGGKGIIDLSVLYPESQLQAAVKHLKTLGFQEQASAKPFPPERPRKDGAVLFEGRKYLIHAHVIQKHSEEHQRQRAYRDYLLANPQVRMDYERQKKAILSEGVTDQEAYVKRKAPFVKAVLNDLSG</sequence>
<dbReference type="InterPro" id="IPR007344">
    <property type="entry name" value="GrpB/CoaE"/>
</dbReference>
<dbReference type="GO" id="GO:0016740">
    <property type="term" value="F:transferase activity"/>
    <property type="evidence" value="ECO:0007669"/>
    <property type="project" value="UniProtKB-KW"/>
</dbReference>
<proteinExistence type="predicted"/>
<dbReference type="EMBL" id="PTIU01000005">
    <property type="protein sequence ID" value="PPK55431.1"/>
    <property type="molecule type" value="Genomic_DNA"/>
</dbReference>
<organism evidence="2 3">
    <name type="scientific">Marinobacter persicus</name>
    <dbReference type="NCBI Taxonomy" id="930118"/>
    <lineage>
        <taxon>Bacteria</taxon>
        <taxon>Pseudomonadati</taxon>
        <taxon>Pseudomonadota</taxon>
        <taxon>Gammaproteobacteria</taxon>
        <taxon>Pseudomonadales</taxon>
        <taxon>Marinobacteraceae</taxon>
        <taxon>Marinobacter</taxon>
    </lineage>
</organism>
<dbReference type="Pfam" id="PF04229">
    <property type="entry name" value="GrpB"/>
    <property type="match status" value="1"/>
</dbReference>
<gene>
    <name evidence="2" type="ORF">B0H24_100512</name>
    <name evidence="1" type="ORF">BY455_10512</name>
</gene>
<protein>
    <submittedName>
        <fullName evidence="2">GrpB-like predicted nucleotidyltransferase (UPF0157 family)</fullName>
    </submittedName>
</protein>
<name>A0A2S6G886_9GAMM</name>
<evidence type="ECO:0000313" key="4">
    <source>
        <dbReference type="Proteomes" id="UP000239648"/>
    </source>
</evidence>
<accession>A0A2S6G886</accession>